<comment type="caution">
    <text evidence="1">The sequence shown here is derived from an EMBL/GenBank/DDBJ whole genome shotgun (WGS) entry which is preliminary data.</text>
</comment>
<keyword evidence="2" id="KW-1185">Reference proteome</keyword>
<dbReference type="RefSeq" id="WP_267847022.1">
    <property type="nucleotide sequence ID" value="NZ_JAPMXC010000001.1"/>
</dbReference>
<dbReference type="SUPFAM" id="SSF48452">
    <property type="entry name" value="TPR-like"/>
    <property type="match status" value="1"/>
</dbReference>
<name>A0ABT3ZL55_9BURK</name>
<dbReference type="InterPro" id="IPR011990">
    <property type="entry name" value="TPR-like_helical_dom_sf"/>
</dbReference>
<protein>
    <submittedName>
        <fullName evidence="1">Tetratricopeptide repeat protein</fullName>
    </submittedName>
</protein>
<gene>
    <name evidence="1" type="ORF">OVY01_08475</name>
</gene>
<dbReference type="Pfam" id="PF14559">
    <property type="entry name" value="TPR_19"/>
    <property type="match status" value="1"/>
</dbReference>
<proteinExistence type="predicted"/>
<sequence length="130" mass="13566">MPRTLDASPVAGAPPALTPQSLALLELLAFVYLQNRRPDNAATLLEALLATGAANERACGALALAQLRIGRPGAALTTLERATLRTRLEPAFQLLRAQALGALHRPDEAAAAMAAFVDARRARATAAPHA</sequence>
<evidence type="ECO:0000313" key="2">
    <source>
        <dbReference type="Proteomes" id="UP001082899"/>
    </source>
</evidence>
<evidence type="ECO:0000313" key="1">
    <source>
        <dbReference type="EMBL" id="MCY0387268.1"/>
    </source>
</evidence>
<reference evidence="1" key="1">
    <citation type="submission" date="2022-11" db="EMBL/GenBank/DDBJ databases">
        <title>Robbsia betulipollinis sp. nov., isolated from pollen of birch (Betula pendula).</title>
        <authorList>
            <person name="Shi H."/>
            <person name="Ambika Manirajan B."/>
            <person name="Ratering S."/>
            <person name="Geissler-Plaum R."/>
            <person name="Schnell S."/>
        </authorList>
    </citation>
    <scope>NUCLEOTIDE SEQUENCE</scope>
    <source>
        <strain evidence="1">Bb-Pol-6</strain>
    </source>
</reference>
<dbReference type="Gene3D" id="1.25.40.10">
    <property type="entry name" value="Tetratricopeptide repeat domain"/>
    <property type="match status" value="1"/>
</dbReference>
<dbReference type="EMBL" id="JAPMXC010000001">
    <property type="protein sequence ID" value="MCY0387268.1"/>
    <property type="molecule type" value="Genomic_DNA"/>
</dbReference>
<accession>A0ABT3ZL55</accession>
<dbReference type="Proteomes" id="UP001082899">
    <property type="component" value="Unassembled WGS sequence"/>
</dbReference>
<organism evidence="1 2">
    <name type="scientific">Robbsia betulipollinis</name>
    <dbReference type="NCBI Taxonomy" id="2981849"/>
    <lineage>
        <taxon>Bacteria</taxon>
        <taxon>Pseudomonadati</taxon>
        <taxon>Pseudomonadota</taxon>
        <taxon>Betaproteobacteria</taxon>
        <taxon>Burkholderiales</taxon>
        <taxon>Burkholderiaceae</taxon>
        <taxon>Robbsia</taxon>
    </lineage>
</organism>